<evidence type="ECO:0000313" key="3">
    <source>
        <dbReference type="EMBL" id="KAA6328504.1"/>
    </source>
</evidence>
<proteinExistence type="predicted"/>
<dbReference type="Pfam" id="PF11564">
    <property type="entry name" value="BpuJI_N"/>
    <property type="match status" value="1"/>
</dbReference>
<organism evidence="3">
    <name type="scientific">termite gut metagenome</name>
    <dbReference type="NCBI Taxonomy" id="433724"/>
    <lineage>
        <taxon>unclassified sequences</taxon>
        <taxon>metagenomes</taxon>
        <taxon>organismal metagenomes</taxon>
    </lineage>
</organism>
<dbReference type="EMBL" id="SNRY01001809">
    <property type="protein sequence ID" value="KAA6328504.1"/>
    <property type="molecule type" value="Genomic_DNA"/>
</dbReference>
<reference evidence="3" key="1">
    <citation type="submission" date="2019-03" db="EMBL/GenBank/DDBJ databases">
        <title>Single cell metagenomics reveals metabolic interactions within the superorganism composed of flagellate Streblomastix strix and complex community of Bacteroidetes bacteria on its surface.</title>
        <authorList>
            <person name="Treitli S.C."/>
            <person name="Kolisko M."/>
            <person name="Husnik F."/>
            <person name="Keeling P."/>
            <person name="Hampl V."/>
        </authorList>
    </citation>
    <scope>NUCLEOTIDE SEQUENCE</scope>
    <source>
        <strain evidence="3">STM</strain>
    </source>
</reference>
<comment type="caution">
    <text evidence="3">The sequence shown here is derived from an EMBL/GenBank/DDBJ whole genome shotgun (WGS) entry which is preliminary data.</text>
</comment>
<evidence type="ECO:0000259" key="1">
    <source>
        <dbReference type="Pfam" id="PF11564"/>
    </source>
</evidence>
<dbReference type="Pfam" id="PF13020">
    <property type="entry name" value="NOV_C"/>
    <property type="match status" value="1"/>
</dbReference>
<evidence type="ECO:0000259" key="2">
    <source>
        <dbReference type="Pfam" id="PF13020"/>
    </source>
</evidence>
<evidence type="ECO:0008006" key="4">
    <source>
        <dbReference type="Google" id="ProtNLM"/>
    </source>
</evidence>
<feature type="domain" description="Protein NO VEIN C-terminal" evidence="2">
    <location>
        <begin position="354"/>
        <end position="442"/>
    </location>
</feature>
<dbReference type="AlphaFoldDB" id="A0A5J4R5E4"/>
<gene>
    <name evidence="3" type="ORF">EZS27_022610</name>
</gene>
<dbReference type="Gene3D" id="1.10.1740.180">
    <property type="match status" value="1"/>
</dbReference>
<accession>A0A5J4R5E4</accession>
<protein>
    <recommendedName>
        <fullName evidence="4">Protein NO VEIN C-terminal domain-containing protein</fullName>
    </recommendedName>
</protein>
<feature type="domain" description="Restriction endonuclease type II BpuJI N-terminal" evidence="1">
    <location>
        <begin position="7"/>
        <end position="296"/>
    </location>
</feature>
<dbReference type="Gene3D" id="1.10.10.2090">
    <property type="match status" value="1"/>
</dbReference>
<dbReference type="InterPro" id="IPR021108">
    <property type="entry name" value="Restrct_endonuc_II_BpuJI_N"/>
</dbReference>
<dbReference type="InterPro" id="IPR024975">
    <property type="entry name" value="NOV_C"/>
</dbReference>
<dbReference type="Gene3D" id="1.10.10.2080">
    <property type="match status" value="1"/>
</dbReference>
<sequence>MNGENTYKIPDEYFFRLNHVRPRFKNDVEEVLLYVATSISEMADLSEKEFNNKLNQVLSGFKKNAIFAKKTIDNWRTEISALFGFIQEKANGHLFPGITAKRLSNNQYLDEFFNYFLYSFQYPGGHISNHKVIKQIKARVCFKPCLFILQLLIEGEQLTGKPFWITAEELTQCAYYDLRVTRDGRHPKEVAELIRCNRENNVKYEHQYEQLRNIQTNQFPSKGDIYRYAGDILDYMILANLLQHKGTGYYYYLNDENEEVIDYHLKKIVWFSDYDKYYGADSISNSEIKALEKNWFDYVNSFDDIAAFAPHLDKRAAENISVLIQEYYSRMKGDKKIPTKIVGDYGETLVLVHEYLRTKDKSTRQHLINKIPTPLGVGYDLQSIEIEKKKRYIEVKTTKSRKAINNNRFKLTPNEWDTAETLGDSYFIYRLVINEEEKNIFIIQNPVKQCKLGNLKIDENLVVEFSKSSGQWHKLIEIAH</sequence>
<name>A0A5J4R5E4_9ZZZZ</name>